<dbReference type="PANTHER" id="PTHR42852:SF13">
    <property type="entry name" value="PROTEIN DIPZ"/>
    <property type="match status" value="1"/>
</dbReference>
<dbReference type="Proteomes" id="UP000610931">
    <property type="component" value="Unassembled WGS sequence"/>
</dbReference>
<feature type="domain" description="Thioredoxin" evidence="1">
    <location>
        <begin position="52"/>
        <end position="189"/>
    </location>
</feature>
<dbReference type="InterPro" id="IPR013766">
    <property type="entry name" value="Thioredoxin_domain"/>
</dbReference>
<keyword evidence="3" id="KW-1185">Reference proteome</keyword>
<sequence length="190" mass="21955">MFKRIKGQLKVSNVIFFIVIALLVIPVTRQPIQVFINKGLALFSPSTIKKEKRRQLKNYDWQLRDTNGRMYDFESAKGRVVFVNFWATWCPPCIAEMPSVQALYKDYKDRVSFVLVSNEAVGDIVPFLDKYNYDFIVYNPITDFPELFDVTSIPRTFLIDKGGNVVMDKAGAANWNSDNVREVIEKLLLE</sequence>
<dbReference type="SUPFAM" id="SSF52833">
    <property type="entry name" value="Thioredoxin-like"/>
    <property type="match status" value="1"/>
</dbReference>
<dbReference type="InterPro" id="IPR013740">
    <property type="entry name" value="Redoxin"/>
</dbReference>
<reference evidence="2" key="1">
    <citation type="submission" date="2020-12" db="EMBL/GenBank/DDBJ databases">
        <title>Snuella sp. nov., isolated from sediment in Incheon.</title>
        <authorList>
            <person name="Kim W."/>
        </authorList>
    </citation>
    <scope>NUCLEOTIDE SEQUENCE</scope>
    <source>
        <strain evidence="2">CAU 1569</strain>
    </source>
</reference>
<dbReference type="AlphaFoldDB" id="A0A8J7IG97"/>
<evidence type="ECO:0000259" key="1">
    <source>
        <dbReference type="PROSITE" id="PS51352"/>
    </source>
</evidence>
<dbReference type="InterPro" id="IPR050553">
    <property type="entry name" value="Thioredoxin_ResA/DsbE_sf"/>
</dbReference>
<dbReference type="InterPro" id="IPR036249">
    <property type="entry name" value="Thioredoxin-like_sf"/>
</dbReference>
<dbReference type="GO" id="GO:0016491">
    <property type="term" value="F:oxidoreductase activity"/>
    <property type="evidence" value="ECO:0007669"/>
    <property type="project" value="InterPro"/>
</dbReference>
<accession>A0A8J7IG97</accession>
<evidence type="ECO:0000313" key="2">
    <source>
        <dbReference type="EMBL" id="MBJ6368897.1"/>
    </source>
</evidence>
<evidence type="ECO:0000313" key="3">
    <source>
        <dbReference type="Proteomes" id="UP000610931"/>
    </source>
</evidence>
<dbReference type="Gene3D" id="3.40.30.10">
    <property type="entry name" value="Glutaredoxin"/>
    <property type="match status" value="1"/>
</dbReference>
<name>A0A8J7IG97_9FLAO</name>
<proteinExistence type="predicted"/>
<comment type="caution">
    <text evidence="2">The sequence shown here is derived from an EMBL/GenBank/DDBJ whole genome shotgun (WGS) entry which is preliminary data.</text>
</comment>
<organism evidence="2 3">
    <name type="scientific">Snuella sedimenti</name>
    <dbReference type="NCBI Taxonomy" id="2798802"/>
    <lineage>
        <taxon>Bacteria</taxon>
        <taxon>Pseudomonadati</taxon>
        <taxon>Bacteroidota</taxon>
        <taxon>Flavobacteriia</taxon>
        <taxon>Flavobacteriales</taxon>
        <taxon>Flavobacteriaceae</taxon>
        <taxon>Snuella</taxon>
    </lineage>
</organism>
<dbReference type="RefSeq" id="WP_199115656.1">
    <property type="nucleotide sequence ID" value="NZ_JAELVQ010000016.1"/>
</dbReference>
<protein>
    <submittedName>
        <fullName evidence="2">TlpA family protein disulfide reductase</fullName>
    </submittedName>
</protein>
<dbReference type="PROSITE" id="PS51352">
    <property type="entry name" value="THIOREDOXIN_2"/>
    <property type="match status" value="1"/>
</dbReference>
<dbReference type="Pfam" id="PF08534">
    <property type="entry name" value="Redoxin"/>
    <property type="match status" value="1"/>
</dbReference>
<dbReference type="EMBL" id="JAELVQ010000016">
    <property type="protein sequence ID" value="MBJ6368897.1"/>
    <property type="molecule type" value="Genomic_DNA"/>
</dbReference>
<gene>
    <name evidence="2" type="ORF">JF259_12440</name>
</gene>
<dbReference type="CDD" id="cd02966">
    <property type="entry name" value="TlpA_like_family"/>
    <property type="match status" value="1"/>
</dbReference>
<dbReference type="PANTHER" id="PTHR42852">
    <property type="entry name" value="THIOL:DISULFIDE INTERCHANGE PROTEIN DSBE"/>
    <property type="match status" value="1"/>
</dbReference>